<evidence type="ECO:0000256" key="2">
    <source>
        <dbReference type="SAM" id="MobiDB-lite"/>
    </source>
</evidence>
<gene>
    <name evidence="4" type="ORF">MKZ38_004121</name>
</gene>
<organism evidence="4 5">
    <name type="scientific">Zalerion maritima</name>
    <dbReference type="NCBI Taxonomy" id="339359"/>
    <lineage>
        <taxon>Eukaryota</taxon>
        <taxon>Fungi</taxon>
        <taxon>Dikarya</taxon>
        <taxon>Ascomycota</taxon>
        <taxon>Pezizomycotina</taxon>
        <taxon>Sordariomycetes</taxon>
        <taxon>Lulworthiomycetidae</taxon>
        <taxon>Lulworthiales</taxon>
        <taxon>Lulworthiaceae</taxon>
        <taxon>Zalerion</taxon>
    </lineage>
</organism>
<dbReference type="PANTHER" id="PTHR47425">
    <property type="entry name" value="FARB-RELATED"/>
    <property type="match status" value="1"/>
</dbReference>
<dbReference type="GO" id="GO:0008270">
    <property type="term" value="F:zinc ion binding"/>
    <property type="evidence" value="ECO:0007669"/>
    <property type="project" value="InterPro"/>
</dbReference>
<comment type="caution">
    <text evidence="4">The sequence shown here is derived from an EMBL/GenBank/DDBJ whole genome shotgun (WGS) entry which is preliminary data.</text>
</comment>
<dbReference type="GO" id="GO:0003677">
    <property type="term" value="F:DNA binding"/>
    <property type="evidence" value="ECO:0007669"/>
    <property type="project" value="InterPro"/>
</dbReference>
<dbReference type="AlphaFoldDB" id="A0AAD5RN37"/>
<evidence type="ECO:0000259" key="3">
    <source>
        <dbReference type="Pfam" id="PF04082"/>
    </source>
</evidence>
<evidence type="ECO:0000313" key="5">
    <source>
        <dbReference type="Proteomes" id="UP001201980"/>
    </source>
</evidence>
<keyword evidence="5" id="KW-1185">Reference proteome</keyword>
<dbReference type="InterPro" id="IPR052761">
    <property type="entry name" value="Fungal_Detox/Toxin_TFs"/>
</dbReference>
<feature type="region of interest" description="Disordered" evidence="2">
    <location>
        <begin position="13"/>
        <end position="49"/>
    </location>
</feature>
<evidence type="ECO:0000313" key="4">
    <source>
        <dbReference type="EMBL" id="KAJ2898195.1"/>
    </source>
</evidence>
<name>A0AAD5RN37_9PEZI</name>
<dbReference type="Proteomes" id="UP001201980">
    <property type="component" value="Unassembled WGS sequence"/>
</dbReference>
<feature type="compositionally biased region" description="Pro residues" evidence="2">
    <location>
        <begin position="24"/>
        <end position="36"/>
    </location>
</feature>
<proteinExistence type="predicted"/>
<dbReference type="CDD" id="cd12148">
    <property type="entry name" value="fungal_TF_MHR"/>
    <property type="match status" value="1"/>
</dbReference>
<sequence>MGTIMFIIKVVKRKRASSRSKNPAPFPSPAKTPRLPPSTSSLIPKAAPVQQHTLSWHRTRKTFLLRAQVGHGHRKHPPNPIMLLRTPAGNVDGEQHEPVKGATSGRGRRQMLPSFLRPLTTSIGLEDISFLQNELAFAIRDKGCQSEPMGLLLYQCVLFAGSSFVDTASLQVAGYKTRESAKKSLFTKVRALCDLNCERSHIIRVQALLIMSFCYETLDDEKDAYYWVGLAVALAYGAVLDTWPHRGYAEGGPGIPPLRLDEINLDQIESCDMRLQRWRRGQWGNRHPEPAPSGLCVASLVSELQAIHSGKYLPTNGIAAFTPALILHLLDADGTNEHRHPRTAVPHNIPDICSHPGSIWGFFDTALVHIVNKIYSSLAFSGSTNTGHARTPSSSDCQPPPMPSFPDVEDFGCVGASGSDLDLVGADPSGTSTDLLTTELMMDCWPNRPNCRAGRYAVRQGSMQPHKPHYLRTSVES</sequence>
<keyword evidence="1" id="KW-0539">Nucleus</keyword>
<dbReference type="GO" id="GO:0006351">
    <property type="term" value="P:DNA-templated transcription"/>
    <property type="evidence" value="ECO:0007669"/>
    <property type="project" value="InterPro"/>
</dbReference>
<reference evidence="4" key="1">
    <citation type="submission" date="2022-07" db="EMBL/GenBank/DDBJ databases">
        <title>Draft genome sequence of Zalerion maritima ATCC 34329, a (micro)plastics degrading marine fungus.</title>
        <authorList>
            <person name="Paco A."/>
            <person name="Goncalves M.F.M."/>
            <person name="Rocha-Santos T.A.P."/>
            <person name="Alves A."/>
        </authorList>
    </citation>
    <scope>NUCLEOTIDE SEQUENCE</scope>
    <source>
        <strain evidence="4">ATCC 34329</strain>
    </source>
</reference>
<protein>
    <submittedName>
        <fullName evidence="4">Fungal specific transcription factor</fullName>
    </submittedName>
</protein>
<dbReference type="InterPro" id="IPR007219">
    <property type="entry name" value="XnlR_reg_dom"/>
</dbReference>
<accession>A0AAD5RN37</accession>
<feature type="domain" description="Xylanolytic transcriptional activator regulatory" evidence="3">
    <location>
        <begin position="148"/>
        <end position="246"/>
    </location>
</feature>
<dbReference type="PANTHER" id="PTHR47425:SF2">
    <property type="entry name" value="FARB-RELATED"/>
    <property type="match status" value="1"/>
</dbReference>
<evidence type="ECO:0000256" key="1">
    <source>
        <dbReference type="ARBA" id="ARBA00023242"/>
    </source>
</evidence>
<dbReference type="Pfam" id="PF04082">
    <property type="entry name" value="Fungal_trans"/>
    <property type="match status" value="1"/>
</dbReference>
<dbReference type="EMBL" id="JAKWBI020000240">
    <property type="protein sequence ID" value="KAJ2898195.1"/>
    <property type="molecule type" value="Genomic_DNA"/>
</dbReference>